<evidence type="ECO:0000313" key="8">
    <source>
        <dbReference type="Proteomes" id="UP000006701"/>
    </source>
</evidence>
<gene>
    <name evidence="7" type="ORF">ACLA_008430</name>
</gene>
<dbReference type="OrthoDB" id="1716816at2759"/>
<proteinExistence type="inferred from homology"/>
<sequence>MPSNIDLLIIGAGPAGLMAASWASHYSMTTRIIDQKRGRTPTGHADGIQHRTMEILNSFGIVDPILRHGVHDVEMCYWGPNKETGHIERRKRLPSQPGNLSQFGQMLYNQGQIEQVLLDYIAQQGRISVEWNTKAEGLEFVPNDDSEADANFPVLVKVRDSRGKTEVIRPRYLIGCDGAHSWTREQLKVPMDSHSEHSTWGVLDVIPITDFPDIRQSCAIQSPGHGSIMTAPREDRLVRLYIQVKGDDDPDQKAQENSEDTPKALIQAVEKSMKPYKLTFKHCDWWSIYPVVQRMVEQYRMNDRIFLAGDAAHTHSPMAGQGMNVSMQDVYNLVWKLGAVLTGVADLIILDTYEAERRPVAKELMEMDSVLVQAYEHEAKETGELDEVRDKYSGFMSGVQVTYSSNMLVASDEKSGNMTRAKNITVGMRIPSFPVVNHADGAKVPLLNILASNGSWRLLVFSGDLQLSDAWDHLLTFVNGFKQRSHLARWNQRYSRPRRPQVEIVLVHASPRGSFNLLDLPDIFHPFDADLGWDYWKAFADDGAYVGYGIDKNVGCLVLCRPDQHVAWVGGMDDIAGLDNYFSGFSARPTGKPGRFDNA</sequence>
<dbReference type="PANTHER" id="PTHR43004">
    <property type="entry name" value="TRK SYSTEM POTASSIUM UPTAKE PROTEIN"/>
    <property type="match status" value="1"/>
</dbReference>
<keyword evidence="4" id="KW-0560">Oxidoreductase</keyword>
<dbReference type="GeneID" id="4705559"/>
<dbReference type="CDD" id="cd02979">
    <property type="entry name" value="PHOX_C"/>
    <property type="match status" value="1"/>
</dbReference>
<evidence type="ECO:0000259" key="6">
    <source>
        <dbReference type="Pfam" id="PF07976"/>
    </source>
</evidence>
<keyword evidence="8" id="KW-1185">Reference proteome</keyword>
<dbReference type="SUPFAM" id="SSF54373">
    <property type="entry name" value="FAD-linked reductases, C-terminal domain"/>
    <property type="match status" value="1"/>
</dbReference>
<dbReference type="Pfam" id="PF07976">
    <property type="entry name" value="Phe_hydrox_dim"/>
    <property type="match status" value="1"/>
</dbReference>
<dbReference type="InterPro" id="IPR050641">
    <property type="entry name" value="RIFMO-like"/>
</dbReference>
<dbReference type="PANTHER" id="PTHR43004:SF20">
    <property type="entry name" value="2-MONOOXYGENASE, PUTATIVE (AFU_ORTHOLOGUE AFUA_1G13660)-RELATED"/>
    <property type="match status" value="1"/>
</dbReference>
<dbReference type="InterPro" id="IPR036188">
    <property type="entry name" value="FAD/NAD-bd_sf"/>
</dbReference>
<dbReference type="Gene3D" id="3.30.9.10">
    <property type="entry name" value="D-Amino Acid Oxidase, subunit A, domain 2"/>
    <property type="match status" value="1"/>
</dbReference>
<evidence type="ECO:0000256" key="1">
    <source>
        <dbReference type="ARBA" id="ARBA00007801"/>
    </source>
</evidence>
<dbReference type="KEGG" id="act:ACLA_008430"/>
<dbReference type="OMA" id="HCDWWSI"/>
<evidence type="ECO:0000256" key="4">
    <source>
        <dbReference type="ARBA" id="ARBA00023002"/>
    </source>
</evidence>
<dbReference type="InterPro" id="IPR002938">
    <property type="entry name" value="FAD-bd"/>
</dbReference>
<dbReference type="AlphaFoldDB" id="A1CE06"/>
<reference evidence="7 8" key="1">
    <citation type="journal article" date="2008" name="PLoS Genet.">
        <title>Genomic islands in the pathogenic filamentous fungus Aspergillus fumigatus.</title>
        <authorList>
            <person name="Fedorova N.D."/>
            <person name="Khaldi N."/>
            <person name="Joardar V.S."/>
            <person name="Maiti R."/>
            <person name="Amedeo P."/>
            <person name="Anderson M.J."/>
            <person name="Crabtree J."/>
            <person name="Silva J.C."/>
            <person name="Badger J.H."/>
            <person name="Albarraq A."/>
            <person name="Angiuoli S."/>
            <person name="Bussey H."/>
            <person name="Bowyer P."/>
            <person name="Cotty P.J."/>
            <person name="Dyer P.S."/>
            <person name="Egan A."/>
            <person name="Galens K."/>
            <person name="Fraser-Liggett C.M."/>
            <person name="Haas B.J."/>
            <person name="Inman J.M."/>
            <person name="Kent R."/>
            <person name="Lemieux S."/>
            <person name="Malavazi I."/>
            <person name="Orvis J."/>
            <person name="Roemer T."/>
            <person name="Ronning C.M."/>
            <person name="Sundaram J.P."/>
            <person name="Sutton G."/>
            <person name="Turner G."/>
            <person name="Venter J.C."/>
            <person name="White O.R."/>
            <person name="Whitty B.R."/>
            <person name="Youngman P."/>
            <person name="Wolfe K.H."/>
            <person name="Goldman G.H."/>
            <person name="Wortman J.R."/>
            <person name="Jiang B."/>
            <person name="Denning D.W."/>
            <person name="Nierman W.C."/>
        </authorList>
    </citation>
    <scope>NUCLEOTIDE SEQUENCE [LARGE SCALE GENOMIC DNA]</scope>
    <source>
        <strain evidence="8">ATCC 1007 / CBS 513.65 / DSM 816 / NCTC 3887 / NRRL 1</strain>
    </source>
</reference>
<dbReference type="InterPro" id="IPR038220">
    <property type="entry name" value="PHOX_C_sf"/>
</dbReference>
<dbReference type="GO" id="GO:0071949">
    <property type="term" value="F:FAD binding"/>
    <property type="evidence" value="ECO:0007669"/>
    <property type="project" value="InterPro"/>
</dbReference>
<dbReference type="InterPro" id="IPR012941">
    <property type="entry name" value="Phe_hydrox_C_dim_dom"/>
</dbReference>
<dbReference type="HOGENOM" id="CLU_009665_9_2_1"/>
<dbReference type="GO" id="GO:0016709">
    <property type="term" value="F:oxidoreductase activity, acting on paired donors, with incorporation or reduction of molecular oxygen, NAD(P)H as one donor, and incorporation of one atom of oxygen"/>
    <property type="evidence" value="ECO:0007669"/>
    <property type="project" value="UniProtKB-ARBA"/>
</dbReference>
<evidence type="ECO:0000313" key="7">
    <source>
        <dbReference type="EMBL" id="EAW12083.1"/>
    </source>
</evidence>
<dbReference type="PRINTS" id="PR00420">
    <property type="entry name" value="RNGMNOXGNASE"/>
</dbReference>
<accession>A1CE06</accession>
<dbReference type="EMBL" id="DS027051">
    <property type="protein sequence ID" value="EAW12083.1"/>
    <property type="molecule type" value="Genomic_DNA"/>
</dbReference>
<keyword evidence="2" id="KW-0285">Flavoprotein</keyword>
<dbReference type="eggNOG" id="KOG3855">
    <property type="taxonomic scope" value="Eukaryota"/>
</dbReference>
<dbReference type="SUPFAM" id="SSF52833">
    <property type="entry name" value="Thioredoxin-like"/>
    <property type="match status" value="1"/>
</dbReference>
<dbReference type="InterPro" id="IPR036249">
    <property type="entry name" value="Thioredoxin-like_sf"/>
</dbReference>
<comment type="similarity">
    <text evidence="1">Belongs to the PheA/TfdB FAD monooxygenase family.</text>
</comment>
<dbReference type="Pfam" id="PF01494">
    <property type="entry name" value="FAD_binding_3"/>
    <property type="match status" value="1"/>
</dbReference>
<feature type="domain" description="Phenol hydroxylase-like C-terminal dimerisation" evidence="6">
    <location>
        <begin position="401"/>
        <end position="588"/>
    </location>
</feature>
<keyword evidence="3" id="KW-0274">FAD</keyword>
<dbReference type="SUPFAM" id="SSF51905">
    <property type="entry name" value="FAD/NAD(P)-binding domain"/>
    <property type="match status" value="1"/>
</dbReference>
<protein>
    <submittedName>
        <fullName evidence="7">FAD binding domain protein</fullName>
    </submittedName>
</protein>
<dbReference type="Gene3D" id="3.40.30.20">
    <property type="match status" value="1"/>
</dbReference>
<dbReference type="RefSeq" id="XP_001273509.1">
    <property type="nucleotide sequence ID" value="XM_001273508.1"/>
</dbReference>
<dbReference type="VEuPathDB" id="FungiDB:ACLA_008430"/>
<evidence type="ECO:0000256" key="3">
    <source>
        <dbReference type="ARBA" id="ARBA00022827"/>
    </source>
</evidence>
<name>A1CE06_ASPCL</name>
<evidence type="ECO:0000256" key="2">
    <source>
        <dbReference type="ARBA" id="ARBA00022630"/>
    </source>
</evidence>
<organism evidence="7 8">
    <name type="scientific">Aspergillus clavatus (strain ATCC 1007 / CBS 513.65 / DSM 816 / NCTC 3887 / NRRL 1 / QM 1276 / 107)</name>
    <dbReference type="NCBI Taxonomy" id="344612"/>
    <lineage>
        <taxon>Eukaryota</taxon>
        <taxon>Fungi</taxon>
        <taxon>Dikarya</taxon>
        <taxon>Ascomycota</taxon>
        <taxon>Pezizomycotina</taxon>
        <taxon>Eurotiomycetes</taxon>
        <taxon>Eurotiomycetidae</taxon>
        <taxon>Eurotiales</taxon>
        <taxon>Aspergillaceae</taxon>
        <taxon>Aspergillus</taxon>
        <taxon>Aspergillus subgen. Fumigati</taxon>
    </lineage>
</organism>
<feature type="domain" description="FAD-binding" evidence="5">
    <location>
        <begin position="6"/>
        <end position="366"/>
    </location>
</feature>
<evidence type="ECO:0000259" key="5">
    <source>
        <dbReference type="Pfam" id="PF01494"/>
    </source>
</evidence>
<dbReference type="Gene3D" id="3.50.50.60">
    <property type="entry name" value="FAD/NAD(P)-binding domain"/>
    <property type="match status" value="1"/>
</dbReference>
<dbReference type="Proteomes" id="UP000006701">
    <property type="component" value="Unassembled WGS sequence"/>
</dbReference>